<keyword evidence="2" id="KW-0677">Repeat</keyword>
<evidence type="ECO:0000256" key="1">
    <source>
        <dbReference type="ARBA" id="ARBA00022574"/>
    </source>
</evidence>
<evidence type="ECO:0000256" key="3">
    <source>
        <dbReference type="ARBA" id="ARBA00022980"/>
    </source>
</evidence>
<dbReference type="GO" id="GO:0005840">
    <property type="term" value="C:ribosome"/>
    <property type="evidence" value="ECO:0007669"/>
    <property type="project" value="UniProtKB-KW"/>
</dbReference>
<dbReference type="EMBL" id="LR877163">
    <property type="protein sequence ID" value="CAD2221092.1"/>
    <property type="molecule type" value="Genomic_DNA"/>
</dbReference>
<protein>
    <submittedName>
        <fullName evidence="5">Uncharacterized protein</fullName>
    </submittedName>
</protein>
<reference evidence="5 6" key="1">
    <citation type="submission" date="2020-08" db="EMBL/GenBank/DDBJ databases">
        <authorList>
            <person name="Newling K."/>
            <person name="Davey J."/>
            <person name="Forrester S."/>
        </authorList>
    </citation>
    <scope>NUCLEOTIDE SEQUENCE [LARGE SCALE GENOMIC DNA]</scope>
    <source>
        <strain evidence="6">Crithidia deanei Carvalho (ATCC PRA-265)</strain>
    </source>
</reference>
<evidence type="ECO:0000256" key="4">
    <source>
        <dbReference type="PROSITE-ProRule" id="PRU00221"/>
    </source>
</evidence>
<gene>
    <name evidence="5" type="ORF">ADEAN_000862300</name>
</gene>
<proteinExistence type="predicted"/>
<dbReference type="VEuPathDB" id="TriTrypDB:ADEAN_000862300"/>
<dbReference type="Gene3D" id="2.130.10.10">
    <property type="entry name" value="YVTN repeat-like/Quinoprotein amine dehydrogenase"/>
    <property type="match status" value="1"/>
</dbReference>
<dbReference type="PROSITE" id="PS00678">
    <property type="entry name" value="WD_REPEATS_1"/>
    <property type="match status" value="1"/>
</dbReference>
<keyword evidence="6" id="KW-1185">Reference proteome</keyword>
<dbReference type="AlphaFoldDB" id="A0A7G2CSB6"/>
<dbReference type="InterPro" id="IPR001680">
    <property type="entry name" value="WD40_rpt"/>
</dbReference>
<keyword evidence="3" id="KW-0689">Ribosomal protein</keyword>
<dbReference type="InterPro" id="IPR019775">
    <property type="entry name" value="WD40_repeat_CS"/>
</dbReference>
<dbReference type="OrthoDB" id="273771at2759"/>
<dbReference type="PROSITE" id="PS50082">
    <property type="entry name" value="WD_REPEATS_2"/>
    <property type="match status" value="1"/>
</dbReference>
<dbReference type="SUPFAM" id="SSF50978">
    <property type="entry name" value="WD40 repeat-like"/>
    <property type="match status" value="1"/>
</dbReference>
<keyword evidence="3" id="KW-0687">Ribonucleoprotein</keyword>
<dbReference type="SMART" id="SM00320">
    <property type="entry name" value="WD40"/>
    <property type="match status" value="4"/>
</dbReference>
<dbReference type="Proteomes" id="UP000515908">
    <property type="component" value="Chromosome 19"/>
</dbReference>
<evidence type="ECO:0000256" key="2">
    <source>
        <dbReference type="ARBA" id="ARBA00022737"/>
    </source>
</evidence>
<dbReference type="InterPro" id="IPR015943">
    <property type="entry name" value="WD40/YVTN_repeat-like_dom_sf"/>
</dbReference>
<organism evidence="5 6">
    <name type="scientific">Angomonas deanei</name>
    <dbReference type="NCBI Taxonomy" id="59799"/>
    <lineage>
        <taxon>Eukaryota</taxon>
        <taxon>Discoba</taxon>
        <taxon>Euglenozoa</taxon>
        <taxon>Kinetoplastea</taxon>
        <taxon>Metakinetoplastina</taxon>
        <taxon>Trypanosomatida</taxon>
        <taxon>Trypanosomatidae</taxon>
        <taxon>Strigomonadinae</taxon>
        <taxon>Angomonas</taxon>
    </lineage>
</organism>
<evidence type="ECO:0000313" key="5">
    <source>
        <dbReference type="EMBL" id="CAD2221092.1"/>
    </source>
</evidence>
<dbReference type="PANTHER" id="PTHR22850">
    <property type="entry name" value="WD40 REPEAT FAMILY"/>
    <property type="match status" value="1"/>
</dbReference>
<name>A0A7G2CSB6_9TRYP</name>
<dbReference type="InterPro" id="IPR036322">
    <property type="entry name" value="WD40_repeat_dom_sf"/>
</dbReference>
<evidence type="ECO:0000313" key="6">
    <source>
        <dbReference type="Proteomes" id="UP000515908"/>
    </source>
</evidence>
<feature type="repeat" description="WD" evidence="4">
    <location>
        <begin position="287"/>
        <end position="307"/>
    </location>
</feature>
<sequence length="859" mass="93987">MVAENATLATPGNVFTSASVSLCPSEEALAVLLSPFSGTCSVGLLPLDAEAPGLESAAAMRWLDMPNEIRATCVEWTDELLFVGCNRGRVFISDTPKSAASEGGGGPFVPCGALFCSQEERPVSEIVISHSAHAMNTAVRSVRVNRGVNESLVLGLRGRKAYVWDLEGSPSPVTEWAPHEESTDTAPVMFGRWAPGSASVVLTGTYEGNVMLVDTRANNTNNGLTFAVRKGYACSSGDFNPLLPSIFAAASCDGTFSLFDVRYTSHAILSVPSLQGDISTLKWMNLNSDLLVTGGTDGTVALWNIRSPPTFCVGRAQYSYSVADLVTTETFLDQRALSISIGGELTSTGLHMDAMMKLAPYPMYGRHASPDSASTDAELAEMEERETAACGFLYTRQLRDAFTLLAQCAEDRLSHGDTEIALKVVGMMDVSRVPPLDYSSLIQSKVENSDSPLTVSDVRQAFELLLERTSTHLTTTIALTRIRGLEKPDSLDLRKLEALRLNIMLSQVLATQDPDKVAIGVEKALELLATHPESFELIDGDIVCGIVSLLLKKNFEAGERFVKFLLSKLSTPDLLTMAMPLLKRILCTAQEPLITADNSRYSRRFSERFFRDLPAAQDAVLTQLTITRLGIENYKEVTATVNAYQARCIEKDLPGIHRWLGVKPILLFLHCLAAESNYVSFFWSSVQCIQAYEQFPAVRQIENVLFAVVNRINTAAGKIADQLNRLADTERLTIPILRQIDNALKTAHGFLVVLVRVQLECENVAIDSDLGHLPPLMETILDVLNNASEDVLEMWGSVVDLLIDAPQPDMVKKYCLSSIRDFSFSMEDLMEVSAKGEDDEQLNSILDVCDDFLDAMTQQ</sequence>
<accession>A0A7G2CSB6</accession>
<keyword evidence="1 4" id="KW-0853">WD repeat</keyword>
<dbReference type="InterPro" id="IPR050459">
    <property type="entry name" value="WD_repeat_RBAP46/RBAP48/MSI1"/>
</dbReference>